<dbReference type="EMBL" id="JAXARY010000007">
    <property type="protein sequence ID" value="MDX8127508.1"/>
    <property type="molecule type" value="Genomic_DNA"/>
</dbReference>
<reference evidence="1 2" key="1">
    <citation type="submission" date="2023-11" db="EMBL/GenBank/DDBJ databases">
        <authorList>
            <person name="Ouyang M.-Y."/>
        </authorList>
    </citation>
    <scope>NUCLEOTIDE SEQUENCE [LARGE SCALE GENOMIC DNA]</scope>
    <source>
        <strain evidence="1 2">OY6</strain>
    </source>
</reference>
<keyword evidence="2" id="KW-1185">Reference proteome</keyword>
<evidence type="ECO:0000313" key="2">
    <source>
        <dbReference type="Proteomes" id="UP001284537"/>
    </source>
</evidence>
<proteinExistence type="predicted"/>
<comment type="caution">
    <text evidence="1">The sequence shown here is derived from an EMBL/GenBank/DDBJ whole genome shotgun (WGS) entry which is preliminary data.</text>
</comment>
<gene>
    <name evidence="1" type="ORF">QLH52_09455</name>
</gene>
<dbReference type="RefSeq" id="WP_319961367.1">
    <property type="nucleotide sequence ID" value="NZ_JAXARY010000007.1"/>
</dbReference>
<protein>
    <submittedName>
        <fullName evidence="1">Uncharacterized protein</fullName>
    </submittedName>
</protein>
<evidence type="ECO:0000313" key="1">
    <source>
        <dbReference type="EMBL" id="MDX8127508.1"/>
    </source>
</evidence>
<sequence length="171" mass="20483">MNNYFFEIPVYRISEVKYNEQMEDFIRKSVPTYEGYEQMLQYNLKNPGNIHPDSSLVGVLCREFGGPWLYNEIVGYLRLYLYHSQIRVEYWQHDVKRIVKSRKKLYCRKSPKIIEDINIKDRRSKSELKEAIEAAVNLCECKFKGRYLDLNYFNMMKDHVDWTGVIASLSQ</sequence>
<name>A0ABU4UDI5_9GAMM</name>
<dbReference type="Proteomes" id="UP001284537">
    <property type="component" value="Unassembled WGS sequence"/>
</dbReference>
<accession>A0ABU4UDI5</accession>
<organism evidence="1 2">
    <name type="scientific">Methylomonas defluvii</name>
    <dbReference type="NCBI Taxonomy" id="3045149"/>
    <lineage>
        <taxon>Bacteria</taxon>
        <taxon>Pseudomonadati</taxon>
        <taxon>Pseudomonadota</taxon>
        <taxon>Gammaproteobacteria</taxon>
        <taxon>Methylococcales</taxon>
        <taxon>Methylococcaceae</taxon>
        <taxon>Methylomonas</taxon>
    </lineage>
</organism>